<dbReference type="AlphaFoldDB" id="A0A4U0TU84"/>
<sequence>MQLHASNIATAAFVICATFILWTGLQYLSNDEGTYYRVPSQAPSRIARPREKPQGVMKLDNERVNHAKLIAPPTLPALASPASPSPAGSRFHPPLTSNANHQQETGFAYAFFATSDAYACSALVNIHRLQTTLNTTLPIHILVSPDVSDPYLHAFNTLSVTVHLETTPPLKTNLTTGYYQSCLLKLLAFKLHLLSPHLTRILALDADQLLLQNLDHLFTNLPLVDLAAPRAYWLAKDFLASTFLLINLSDRLWLTVQKALNTIGYNKFDMDLVNDLLGDTVLMLGGEYVTLNSHWEDWNLPGWYHPVAELNFTTIDMINAASPGGRGGGSSGLGRRQNPGPRDMSPAVPIPGTQGIPDTPIPPVAPPLPGPHSLLPPLPDSPSVPVPAPQFPRFPPTHPLTTELHRLQASAAVIHFTAQGKPWSRTAEAVRAARPDAHPSLAAQFQAWREIAEGVCPGGIPGG</sequence>
<evidence type="ECO:0000256" key="1">
    <source>
        <dbReference type="SAM" id="MobiDB-lite"/>
    </source>
</evidence>
<dbReference type="PANTHER" id="PTHR11183">
    <property type="entry name" value="GLYCOGENIN SUBFAMILY MEMBER"/>
    <property type="match status" value="1"/>
</dbReference>
<dbReference type="SUPFAM" id="SSF53448">
    <property type="entry name" value="Nucleotide-diphospho-sugar transferases"/>
    <property type="match status" value="1"/>
</dbReference>
<evidence type="ECO:0000313" key="4">
    <source>
        <dbReference type="Proteomes" id="UP000308549"/>
    </source>
</evidence>
<gene>
    <name evidence="3" type="ORF">B0A50_05638</name>
</gene>
<feature type="region of interest" description="Disordered" evidence="1">
    <location>
        <begin position="321"/>
        <end position="400"/>
    </location>
</feature>
<keyword evidence="2" id="KW-0472">Membrane</keyword>
<feature type="compositionally biased region" description="Pro residues" evidence="1">
    <location>
        <begin position="359"/>
        <end position="398"/>
    </location>
</feature>
<dbReference type="InterPro" id="IPR029044">
    <property type="entry name" value="Nucleotide-diphossugar_trans"/>
</dbReference>
<evidence type="ECO:0000256" key="2">
    <source>
        <dbReference type="SAM" id="Phobius"/>
    </source>
</evidence>
<comment type="caution">
    <text evidence="3">The sequence shown here is derived from an EMBL/GenBank/DDBJ whole genome shotgun (WGS) entry which is preliminary data.</text>
</comment>
<proteinExistence type="predicted"/>
<organism evidence="3 4">
    <name type="scientific">Salinomyces thailandicus</name>
    <dbReference type="NCBI Taxonomy" id="706561"/>
    <lineage>
        <taxon>Eukaryota</taxon>
        <taxon>Fungi</taxon>
        <taxon>Dikarya</taxon>
        <taxon>Ascomycota</taxon>
        <taxon>Pezizomycotina</taxon>
        <taxon>Dothideomycetes</taxon>
        <taxon>Dothideomycetidae</taxon>
        <taxon>Mycosphaerellales</taxon>
        <taxon>Teratosphaeriaceae</taxon>
        <taxon>Salinomyces</taxon>
    </lineage>
</organism>
<dbReference type="EMBL" id="NAJL01000032">
    <property type="protein sequence ID" value="TKA25883.1"/>
    <property type="molecule type" value="Genomic_DNA"/>
</dbReference>
<reference evidence="3 4" key="1">
    <citation type="submission" date="2017-03" db="EMBL/GenBank/DDBJ databases">
        <title>Genomes of endolithic fungi from Antarctica.</title>
        <authorList>
            <person name="Coleine C."/>
            <person name="Masonjones S."/>
            <person name="Stajich J.E."/>
        </authorList>
    </citation>
    <scope>NUCLEOTIDE SEQUENCE [LARGE SCALE GENOMIC DNA]</scope>
    <source>
        <strain evidence="3 4">CCFEE 6315</strain>
    </source>
</reference>
<keyword evidence="2" id="KW-0812">Transmembrane</keyword>
<evidence type="ECO:0008006" key="5">
    <source>
        <dbReference type="Google" id="ProtNLM"/>
    </source>
</evidence>
<dbReference type="Proteomes" id="UP000308549">
    <property type="component" value="Unassembled WGS sequence"/>
</dbReference>
<keyword evidence="4" id="KW-1185">Reference proteome</keyword>
<dbReference type="Gene3D" id="3.90.550.10">
    <property type="entry name" value="Spore Coat Polysaccharide Biosynthesis Protein SpsA, Chain A"/>
    <property type="match status" value="1"/>
</dbReference>
<evidence type="ECO:0000313" key="3">
    <source>
        <dbReference type="EMBL" id="TKA25883.1"/>
    </source>
</evidence>
<protein>
    <recommendedName>
        <fullName evidence="5">Nucleotide-diphospho-sugar transferase</fullName>
    </recommendedName>
</protein>
<accession>A0A4U0TU84</accession>
<dbReference type="OrthoDB" id="2014201at2759"/>
<dbReference type="InterPro" id="IPR050587">
    <property type="entry name" value="GNT1/Glycosyltrans_8"/>
</dbReference>
<keyword evidence="2" id="KW-1133">Transmembrane helix</keyword>
<feature type="transmembrane region" description="Helical" evidence="2">
    <location>
        <begin position="7"/>
        <end position="28"/>
    </location>
</feature>
<name>A0A4U0TU84_9PEZI</name>